<dbReference type="PRINTS" id="PR00138">
    <property type="entry name" value="MATRIXIN"/>
</dbReference>
<dbReference type="Proteomes" id="UP001152795">
    <property type="component" value="Unassembled WGS sequence"/>
</dbReference>
<feature type="binding site" evidence="7">
    <location>
        <position position="54"/>
    </location>
    <ligand>
        <name>Zn(2+)</name>
        <dbReference type="ChEBI" id="CHEBI:29105"/>
        <label>1</label>
    </ligand>
</feature>
<dbReference type="OrthoDB" id="406838at2759"/>
<name>A0A7D9IR28_PARCT</name>
<dbReference type="InterPro" id="IPR021190">
    <property type="entry name" value="Pept_M10A"/>
</dbReference>
<dbReference type="GO" id="GO:0031012">
    <property type="term" value="C:extracellular matrix"/>
    <property type="evidence" value="ECO:0007669"/>
    <property type="project" value="InterPro"/>
</dbReference>
<accession>A0A7D9IR28</accession>
<feature type="active site" evidence="6">
    <location>
        <position position="93"/>
    </location>
</feature>
<evidence type="ECO:0000256" key="5">
    <source>
        <dbReference type="ARBA" id="ARBA00022833"/>
    </source>
</evidence>
<feature type="binding site" evidence="7">
    <location>
        <position position="69"/>
    </location>
    <ligand>
        <name>Ca(2+)</name>
        <dbReference type="ChEBI" id="CHEBI:29108"/>
        <label>1</label>
    </ligand>
</feature>
<keyword evidence="7" id="KW-0106">Calcium</keyword>
<organism evidence="8 9">
    <name type="scientific">Paramuricea clavata</name>
    <name type="common">Red gorgonian</name>
    <name type="synonym">Violescent sea-whip</name>
    <dbReference type="NCBI Taxonomy" id="317549"/>
    <lineage>
        <taxon>Eukaryota</taxon>
        <taxon>Metazoa</taxon>
        <taxon>Cnidaria</taxon>
        <taxon>Anthozoa</taxon>
        <taxon>Octocorallia</taxon>
        <taxon>Malacalcyonacea</taxon>
        <taxon>Plexauridae</taxon>
        <taxon>Paramuricea</taxon>
    </lineage>
</organism>
<feature type="binding site" evidence="7">
    <location>
        <position position="69"/>
    </location>
    <ligand>
        <name>Ca(2+)</name>
        <dbReference type="ChEBI" id="CHEBI:29108"/>
        <label>3</label>
    </ligand>
</feature>
<dbReference type="GO" id="GO:0008270">
    <property type="term" value="F:zinc ion binding"/>
    <property type="evidence" value="ECO:0007669"/>
    <property type="project" value="InterPro"/>
</dbReference>
<comment type="similarity">
    <text evidence="1">Belongs to the peptidase M10A family.</text>
</comment>
<dbReference type="GO" id="GO:0004222">
    <property type="term" value="F:metalloendopeptidase activity"/>
    <property type="evidence" value="ECO:0007669"/>
    <property type="project" value="InterPro"/>
</dbReference>
<evidence type="ECO:0000313" key="8">
    <source>
        <dbReference type="EMBL" id="CAB4011318.1"/>
    </source>
</evidence>
<dbReference type="SMART" id="SM00235">
    <property type="entry name" value="ZnMc"/>
    <property type="match status" value="1"/>
</dbReference>
<reference evidence="8" key="1">
    <citation type="submission" date="2020-04" db="EMBL/GenBank/DDBJ databases">
        <authorList>
            <person name="Alioto T."/>
            <person name="Alioto T."/>
            <person name="Gomez Garrido J."/>
        </authorList>
    </citation>
    <scope>NUCLEOTIDE SEQUENCE</scope>
    <source>
        <strain evidence="8">A484AB</strain>
    </source>
</reference>
<dbReference type="PANTHER" id="PTHR10201:SF309">
    <property type="entry name" value="PEPTIDASE METALLOPEPTIDASE DOMAIN-CONTAINING PROTEIN"/>
    <property type="match status" value="1"/>
</dbReference>
<feature type="binding site" evidence="7">
    <location>
        <position position="64"/>
    </location>
    <ligand>
        <name>Zn(2+)</name>
        <dbReference type="ChEBI" id="CHEBI:29105"/>
        <label>1</label>
    </ligand>
</feature>
<evidence type="ECO:0000256" key="6">
    <source>
        <dbReference type="PIRSR" id="PIRSR621190-1"/>
    </source>
</evidence>
<evidence type="ECO:0000256" key="1">
    <source>
        <dbReference type="ARBA" id="ARBA00010370"/>
    </source>
</evidence>
<dbReference type="GO" id="GO:0005615">
    <property type="term" value="C:extracellular space"/>
    <property type="evidence" value="ECO:0007669"/>
    <property type="project" value="TreeGrafter"/>
</dbReference>
<feature type="binding site" evidence="7">
    <location>
        <position position="96"/>
    </location>
    <ligand>
        <name>Zn(2+)</name>
        <dbReference type="ChEBI" id="CHEBI:29105"/>
        <label>2</label>
        <note>catalytic</note>
    </ligand>
</feature>
<feature type="binding site" evidence="7">
    <location>
        <position position="92"/>
    </location>
    <ligand>
        <name>Zn(2+)</name>
        <dbReference type="ChEBI" id="CHEBI:29105"/>
        <label>2</label>
        <note>catalytic</note>
    </ligand>
</feature>
<feature type="binding site" evidence="7">
    <location>
        <position position="39"/>
    </location>
    <ligand>
        <name>Zn(2+)</name>
        <dbReference type="ChEBI" id="CHEBI:29105"/>
        <label>1</label>
    </ligand>
</feature>
<keyword evidence="2" id="KW-0645">Protease</keyword>
<protein>
    <submittedName>
        <fullName evidence="8">Macrophage metalloelastase isoform X2</fullName>
    </submittedName>
</protein>
<dbReference type="InterPro" id="IPR001818">
    <property type="entry name" value="Pept_M10_metallopeptidase"/>
</dbReference>
<sequence length="99" mass="11040">MKATFKKAFAYWSAVTPLRFREVISGRSDFTIRFARRSHGDSAPFDGRYGVLAHAFIPSDGRIHFDEDEDYSVNGDIVNGRPGIDLLFVAVHEIGHAIG</sequence>
<comment type="cofactor">
    <cofactor evidence="7">
        <name>Zn(2+)</name>
        <dbReference type="ChEBI" id="CHEBI:29105"/>
    </cofactor>
    <text evidence="7">Binds 2 Zn(2+) ions per subunit.</text>
</comment>
<dbReference type="InterPro" id="IPR006026">
    <property type="entry name" value="Peptidase_Metallo"/>
</dbReference>
<comment type="cofactor">
    <cofactor evidence="7">
        <name>Ca(2+)</name>
        <dbReference type="ChEBI" id="CHEBI:29108"/>
    </cofactor>
    <text evidence="7">Can bind about 5 Ca(2+) ions per subunit.</text>
</comment>
<dbReference type="GO" id="GO:0006508">
    <property type="term" value="P:proteolysis"/>
    <property type="evidence" value="ECO:0007669"/>
    <property type="project" value="UniProtKB-KW"/>
</dbReference>
<keyword evidence="9" id="KW-1185">Reference proteome</keyword>
<dbReference type="AlphaFoldDB" id="A0A7D9IR28"/>
<evidence type="ECO:0000256" key="3">
    <source>
        <dbReference type="ARBA" id="ARBA00022723"/>
    </source>
</evidence>
<keyword evidence="3 7" id="KW-0479">Metal-binding</keyword>
<dbReference type="Pfam" id="PF00413">
    <property type="entry name" value="Peptidase_M10"/>
    <property type="match status" value="1"/>
</dbReference>
<feature type="binding site" evidence="7">
    <location>
        <position position="66"/>
    </location>
    <ligand>
        <name>Ca(2+)</name>
        <dbReference type="ChEBI" id="CHEBI:29108"/>
        <label>3</label>
    </ligand>
</feature>
<feature type="binding site" evidence="7">
    <location>
        <position position="41"/>
    </location>
    <ligand>
        <name>Zn(2+)</name>
        <dbReference type="ChEBI" id="CHEBI:29105"/>
        <label>1</label>
    </ligand>
</feature>
<keyword evidence="4" id="KW-0378">Hydrolase</keyword>
<feature type="binding site" evidence="7">
    <location>
        <position position="47"/>
    </location>
    <ligand>
        <name>Ca(2+)</name>
        <dbReference type="ChEBI" id="CHEBI:29108"/>
        <label>3</label>
    </ligand>
</feature>
<dbReference type="GO" id="GO:0030574">
    <property type="term" value="P:collagen catabolic process"/>
    <property type="evidence" value="ECO:0007669"/>
    <property type="project" value="TreeGrafter"/>
</dbReference>
<evidence type="ECO:0000256" key="4">
    <source>
        <dbReference type="ARBA" id="ARBA00022801"/>
    </source>
</evidence>
<dbReference type="PANTHER" id="PTHR10201">
    <property type="entry name" value="MATRIX METALLOPROTEINASE"/>
    <property type="match status" value="1"/>
</dbReference>
<feature type="binding site" evidence="7">
    <location>
        <position position="29"/>
    </location>
    <ligand>
        <name>Ca(2+)</name>
        <dbReference type="ChEBI" id="CHEBI:29108"/>
        <label>2</label>
    </ligand>
</feature>
<proteinExistence type="inferred from homology"/>
<feature type="binding site" evidence="7">
    <location>
        <position position="46"/>
    </location>
    <ligand>
        <name>Ca(2+)</name>
        <dbReference type="ChEBI" id="CHEBI:29108"/>
        <label>3</label>
    </ligand>
</feature>
<dbReference type="GO" id="GO:0030198">
    <property type="term" value="P:extracellular matrix organization"/>
    <property type="evidence" value="ECO:0007669"/>
    <property type="project" value="TreeGrafter"/>
</dbReference>
<gene>
    <name evidence="8" type="ORF">PACLA_8A023407</name>
</gene>
<comment type="caution">
    <text evidence="8">The sequence shown here is derived from an EMBL/GenBank/DDBJ whole genome shotgun (WGS) entry which is preliminary data.</text>
</comment>
<evidence type="ECO:0000256" key="7">
    <source>
        <dbReference type="PIRSR" id="PIRSR621190-2"/>
    </source>
</evidence>
<dbReference type="Gene3D" id="3.40.390.10">
    <property type="entry name" value="Collagenase (Catalytic Domain)"/>
    <property type="match status" value="1"/>
</dbReference>
<evidence type="ECO:0000313" key="9">
    <source>
        <dbReference type="Proteomes" id="UP001152795"/>
    </source>
</evidence>
<dbReference type="InterPro" id="IPR024079">
    <property type="entry name" value="MetalloPept_cat_dom_sf"/>
</dbReference>
<dbReference type="SUPFAM" id="SSF55486">
    <property type="entry name" value="Metalloproteases ('zincins'), catalytic domain"/>
    <property type="match status" value="1"/>
</dbReference>
<keyword evidence="5 7" id="KW-0862">Zinc</keyword>
<dbReference type="EMBL" id="CACRXK020007110">
    <property type="protein sequence ID" value="CAB4011318.1"/>
    <property type="molecule type" value="Genomic_DNA"/>
</dbReference>
<evidence type="ECO:0000256" key="2">
    <source>
        <dbReference type="ARBA" id="ARBA00022670"/>
    </source>
</evidence>